<organism evidence="4 5">
    <name type="scientific">Lujinxingia sediminis</name>
    <dbReference type="NCBI Taxonomy" id="2480984"/>
    <lineage>
        <taxon>Bacteria</taxon>
        <taxon>Deltaproteobacteria</taxon>
        <taxon>Bradymonadales</taxon>
        <taxon>Lujinxingiaceae</taxon>
        <taxon>Lujinxingia</taxon>
    </lineage>
</organism>
<feature type="compositionally biased region" description="Basic and acidic residues" evidence="2">
    <location>
        <begin position="246"/>
        <end position="260"/>
    </location>
</feature>
<sequence length="385" mass="42990">MRTALSHRLLRLALASVAALMLWSGAAMAQALPDAQQGWERSQSSVEDARQRLEGALAEYQKSVAHLEKLKAQEAEGQASRRQLEEALRQSHALVEGVRERQIALLTQQAELERARQQLLNALSARRVELEQSVARSSGAEQLALIEELNALSRMQSQVREVAPGVDPERVERVLADARLVQGGHPRDLLAVADELEDTEAQLRERLTTVEARLSELERSRDLMRRARDFSTRERFFEENDRARAIARQEREVAPDERPGGDGTEGMPAVDDASDPELQPGAPEGDFDPSEGDPGMGGGDFDGTGSDPTPEPAPDNGFEPSTERVLIESLVDPQEIDQRAPTLSEGQTERSVRALRRERERLEVQVEELRERARQLREEAEDAWR</sequence>
<reference evidence="4 5" key="1">
    <citation type="submission" date="2019-01" db="EMBL/GenBank/DDBJ databases">
        <title>Lujinxingia litoralis gen. nov., sp. nov. and Lujinxingia sediminis gen. nov., sp. nov., new members in the order Bradymonadales, isolated from coastal sediment.</title>
        <authorList>
            <person name="Li C.-M."/>
        </authorList>
    </citation>
    <scope>NUCLEOTIDE SEQUENCE [LARGE SCALE GENOMIC DNA]</scope>
    <source>
        <strain evidence="4 5">SEH01</strain>
    </source>
</reference>
<evidence type="ECO:0000313" key="4">
    <source>
        <dbReference type="EMBL" id="RVU42549.1"/>
    </source>
</evidence>
<feature type="coiled-coil region" evidence="1">
    <location>
        <begin position="193"/>
        <end position="227"/>
    </location>
</feature>
<evidence type="ECO:0000256" key="2">
    <source>
        <dbReference type="SAM" id="MobiDB-lite"/>
    </source>
</evidence>
<gene>
    <name evidence="4" type="ORF">EA187_15270</name>
</gene>
<feature type="region of interest" description="Disordered" evidence="2">
    <location>
        <begin position="246"/>
        <end position="352"/>
    </location>
</feature>
<keyword evidence="3" id="KW-0732">Signal</keyword>
<evidence type="ECO:0000256" key="3">
    <source>
        <dbReference type="SAM" id="SignalP"/>
    </source>
</evidence>
<dbReference type="Proteomes" id="UP000282926">
    <property type="component" value="Unassembled WGS sequence"/>
</dbReference>
<protein>
    <recommendedName>
        <fullName evidence="6">Mechanosensitive ion channel MscS porin domain-containing protein</fullName>
    </recommendedName>
</protein>
<dbReference type="RefSeq" id="WP_206524398.1">
    <property type="nucleotide sequence ID" value="NZ_SADD01000011.1"/>
</dbReference>
<feature type="coiled-coil region" evidence="1">
    <location>
        <begin position="50"/>
        <end position="125"/>
    </location>
</feature>
<evidence type="ECO:0008006" key="6">
    <source>
        <dbReference type="Google" id="ProtNLM"/>
    </source>
</evidence>
<feature type="signal peptide" evidence="3">
    <location>
        <begin position="1"/>
        <end position="29"/>
    </location>
</feature>
<keyword evidence="5" id="KW-1185">Reference proteome</keyword>
<feature type="chain" id="PRO_5046445581" description="Mechanosensitive ion channel MscS porin domain-containing protein" evidence="3">
    <location>
        <begin position="30"/>
        <end position="385"/>
    </location>
</feature>
<dbReference type="EMBL" id="SADD01000011">
    <property type="protein sequence ID" value="RVU42549.1"/>
    <property type="molecule type" value="Genomic_DNA"/>
</dbReference>
<comment type="caution">
    <text evidence="4">The sequence shown here is derived from an EMBL/GenBank/DDBJ whole genome shotgun (WGS) entry which is preliminary data.</text>
</comment>
<accession>A0ABY0CPY5</accession>
<evidence type="ECO:0000313" key="5">
    <source>
        <dbReference type="Proteomes" id="UP000282926"/>
    </source>
</evidence>
<name>A0ABY0CPY5_9DELT</name>
<evidence type="ECO:0000256" key="1">
    <source>
        <dbReference type="SAM" id="Coils"/>
    </source>
</evidence>
<keyword evidence="1" id="KW-0175">Coiled coil</keyword>
<proteinExistence type="predicted"/>